<comment type="caution">
    <text evidence="1">The sequence shown here is derived from an EMBL/GenBank/DDBJ whole genome shotgun (WGS) entry which is preliminary data.</text>
</comment>
<gene>
    <name evidence="1" type="ORF">ACFOD3_03240</name>
</gene>
<evidence type="ECO:0000313" key="1">
    <source>
        <dbReference type="EMBL" id="MFC2998891.1"/>
    </source>
</evidence>
<dbReference type="EMBL" id="JBHRSB010000001">
    <property type="protein sequence ID" value="MFC2998891.1"/>
    <property type="molecule type" value="Genomic_DNA"/>
</dbReference>
<keyword evidence="2" id="KW-1185">Reference proteome</keyword>
<reference evidence="2" key="1">
    <citation type="journal article" date="2019" name="Int. J. Syst. Evol. Microbiol.">
        <title>The Global Catalogue of Microorganisms (GCM) 10K type strain sequencing project: providing services to taxonomists for standard genome sequencing and annotation.</title>
        <authorList>
            <consortium name="The Broad Institute Genomics Platform"/>
            <consortium name="The Broad Institute Genome Sequencing Center for Infectious Disease"/>
            <person name="Wu L."/>
            <person name="Ma J."/>
        </authorList>
    </citation>
    <scope>NUCLEOTIDE SEQUENCE [LARGE SCALE GENOMIC DNA]</scope>
    <source>
        <strain evidence="2">CGMCC 1.16855</strain>
    </source>
</reference>
<dbReference type="RefSeq" id="WP_216834553.1">
    <property type="nucleotide sequence ID" value="NZ_JAFNJS010000001.1"/>
</dbReference>
<sequence length="129" mass="14335">MAQVKIYGRRATLAPLRTALSDAIHAAVMQALAYPAEKRFHRFIGLDAEDFIHPPDRSAHYIIIEISLFEGRSPEAKKALIRGLFARIPEATGITPQDIEITLQESPRSAWGIRGLPGDEIGLDYKVEV</sequence>
<organism evidence="1 2">
    <name type="scientific">Falsiroseomonas tokyonensis</name>
    <dbReference type="NCBI Taxonomy" id="430521"/>
    <lineage>
        <taxon>Bacteria</taxon>
        <taxon>Pseudomonadati</taxon>
        <taxon>Pseudomonadota</taxon>
        <taxon>Alphaproteobacteria</taxon>
        <taxon>Acetobacterales</taxon>
        <taxon>Roseomonadaceae</taxon>
        <taxon>Falsiroseomonas</taxon>
    </lineage>
</organism>
<dbReference type="Proteomes" id="UP001595420">
    <property type="component" value="Unassembled WGS sequence"/>
</dbReference>
<dbReference type="PANTHER" id="PTHR38460">
    <property type="entry name" value="TAUTOMERASE YOLI-RELATED"/>
    <property type="match status" value="1"/>
</dbReference>
<dbReference type="InterPro" id="IPR037479">
    <property type="entry name" value="Tauto_MSAD"/>
</dbReference>
<name>A0ABV7BQA2_9PROT</name>
<protein>
    <submittedName>
        <fullName evidence="1">Tautomerase family protein</fullName>
    </submittedName>
</protein>
<accession>A0ABV7BQA2</accession>
<proteinExistence type="predicted"/>
<evidence type="ECO:0000313" key="2">
    <source>
        <dbReference type="Proteomes" id="UP001595420"/>
    </source>
</evidence>
<dbReference type="PANTHER" id="PTHR38460:SF1">
    <property type="entry name" value="TAUTOMERASE YOLI-RELATED"/>
    <property type="match status" value="1"/>
</dbReference>
<dbReference type="Pfam" id="PF14552">
    <property type="entry name" value="Tautomerase_2"/>
    <property type="match status" value="1"/>
</dbReference>